<evidence type="ECO:0000313" key="3">
    <source>
        <dbReference type="EMBL" id="VDC50010.1"/>
    </source>
</evidence>
<feature type="region of interest" description="Disordered" evidence="1">
    <location>
        <begin position="25"/>
        <end position="59"/>
    </location>
</feature>
<dbReference type="AlphaFoldDB" id="A0A7Z9C5F2"/>
<accession>A0A7Z9C5F2</accession>
<dbReference type="EMBL" id="UXHF01000028">
    <property type="protein sequence ID" value="VDC50010.1"/>
    <property type="molecule type" value="Genomic_DNA"/>
</dbReference>
<keyword evidence="2" id="KW-0732">Signal</keyword>
<evidence type="ECO:0000256" key="1">
    <source>
        <dbReference type="SAM" id="MobiDB-lite"/>
    </source>
</evidence>
<evidence type="ECO:0000256" key="2">
    <source>
        <dbReference type="SAM" id="SignalP"/>
    </source>
</evidence>
<protein>
    <recommendedName>
        <fullName evidence="5">PRC-barrel domain containing protein</fullName>
    </recommendedName>
</protein>
<evidence type="ECO:0000313" key="4">
    <source>
        <dbReference type="Proteomes" id="UP000289220"/>
    </source>
</evidence>
<comment type="caution">
    <text evidence="3">The sequence shown here is derived from an EMBL/GenBank/DDBJ whole genome shotgun (WGS) entry which is preliminary data.</text>
</comment>
<dbReference type="Proteomes" id="UP000289220">
    <property type="component" value="Unassembled WGS sequence"/>
</dbReference>
<evidence type="ECO:0008006" key="5">
    <source>
        <dbReference type="Google" id="ProtNLM"/>
    </source>
</evidence>
<feature type="chain" id="PRO_5031067004" description="PRC-barrel domain containing protein" evidence="2">
    <location>
        <begin position="23"/>
        <end position="127"/>
    </location>
</feature>
<feature type="signal peptide" evidence="2">
    <location>
        <begin position="1"/>
        <end position="22"/>
    </location>
</feature>
<gene>
    <name evidence="3" type="ORF">BREV_BREV_01659</name>
</gene>
<reference evidence="3 4" key="1">
    <citation type="submission" date="2018-11" db="EMBL/GenBank/DDBJ databases">
        <authorList>
            <person name="Peiro R."/>
            <person name="Begona"/>
            <person name="Cbmso G."/>
            <person name="Lopez M."/>
            <person name="Gonzalez S."/>
            <person name="Sacristan E."/>
            <person name="Castillo E."/>
        </authorList>
    </citation>
    <scope>NUCLEOTIDE SEQUENCE [LARGE SCALE GENOMIC DNA]</scope>
    <source>
        <strain evidence="3">Brev_genome</strain>
    </source>
</reference>
<dbReference type="RefSeq" id="WP_154726104.1">
    <property type="nucleotide sequence ID" value="NZ_UXHF01000028.1"/>
</dbReference>
<keyword evidence="4" id="KW-1185">Reference proteome</keyword>
<proteinExistence type="predicted"/>
<sequence>MMRFATLAALAATAVLAQTAWAQTASTQVDGQDKAPSSRHADTPAEAPARSEDAPAEVAVGATARGSSGEALGQVVGVSRGSGGRIDGYLIRLPDGSTRLLPADAATVQSGVLIAAQGDFRPAPAAQ</sequence>
<feature type="compositionally biased region" description="Basic and acidic residues" evidence="1">
    <location>
        <begin position="39"/>
        <end position="53"/>
    </location>
</feature>
<organism evidence="3 4">
    <name type="scientific">Brevundimonas mediterranea</name>
    <dbReference type="NCBI Taxonomy" id="74329"/>
    <lineage>
        <taxon>Bacteria</taxon>
        <taxon>Pseudomonadati</taxon>
        <taxon>Pseudomonadota</taxon>
        <taxon>Alphaproteobacteria</taxon>
        <taxon>Caulobacterales</taxon>
        <taxon>Caulobacteraceae</taxon>
        <taxon>Brevundimonas</taxon>
    </lineage>
</organism>
<name>A0A7Z9C5F2_9CAUL</name>